<keyword evidence="2" id="KW-0479">Metal-binding</keyword>
<dbReference type="GO" id="GO:0005737">
    <property type="term" value="C:cytoplasm"/>
    <property type="evidence" value="ECO:0007669"/>
    <property type="project" value="TreeGrafter"/>
</dbReference>
<dbReference type="GO" id="GO:0020037">
    <property type="term" value="F:heme binding"/>
    <property type="evidence" value="ECO:0007669"/>
    <property type="project" value="InterPro"/>
</dbReference>
<reference evidence="4" key="2">
    <citation type="submission" date="2025-08" db="UniProtKB">
        <authorList>
            <consortium name="Ensembl"/>
        </authorList>
    </citation>
    <scope>IDENTIFICATION</scope>
</reference>
<dbReference type="Ensembl" id="ENSONIT00000087046.1">
    <property type="protein sequence ID" value="ENSONIP00000064863.1"/>
    <property type="gene ID" value="ENSONIG00000034784.1"/>
</dbReference>
<dbReference type="Pfam" id="PF00067">
    <property type="entry name" value="p450"/>
    <property type="match status" value="1"/>
</dbReference>
<dbReference type="GO" id="GO:0006805">
    <property type="term" value="P:xenobiotic metabolic process"/>
    <property type="evidence" value="ECO:0007669"/>
    <property type="project" value="TreeGrafter"/>
</dbReference>
<dbReference type="InterPro" id="IPR050182">
    <property type="entry name" value="Cytochrome_P450_fam2"/>
</dbReference>
<reference evidence="4" key="3">
    <citation type="submission" date="2025-09" db="UniProtKB">
        <authorList>
            <consortium name="Ensembl"/>
        </authorList>
    </citation>
    <scope>IDENTIFICATION</scope>
</reference>
<protein>
    <submittedName>
        <fullName evidence="4">Uncharacterized protein</fullName>
    </submittedName>
</protein>
<evidence type="ECO:0000256" key="3">
    <source>
        <dbReference type="ARBA" id="ARBA00023004"/>
    </source>
</evidence>
<dbReference type="GO" id="GO:0006082">
    <property type="term" value="P:organic acid metabolic process"/>
    <property type="evidence" value="ECO:0007669"/>
    <property type="project" value="TreeGrafter"/>
</dbReference>
<evidence type="ECO:0000256" key="2">
    <source>
        <dbReference type="ARBA" id="ARBA00022723"/>
    </source>
</evidence>
<keyword evidence="5" id="KW-1185">Reference proteome</keyword>
<dbReference type="GO" id="GO:0016712">
    <property type="term" value="F:oxidoreductase activity, acting on paired donors, with incorporation or reduction of molecular oxygen, reduced flavin or flavoprotein as one donor, and incorporation of one atom of oxygen"/>
    <property type="evidence" value="ECO:0007669"/>
    <property type="project" value="TreeGrafter"/>
</dbReference>
<evidence type="ECO:0000313" key="4">
    <source>
        <dbReference type="Ensembl" id="ENSONIP00000064863.1"/>
    </source>
</evidence>
<dbReference type="GeneTree" id="ENSGT01140000285708"/>
<proteinExistence type="inferred from homology"/>
<sequence>MTDRENMPYTDAVIHEIQRMGNIIPLNVAHVTNKDAIVDKYTIPKVHKAIVKRNFFLKTNAKETRLHNTTNWLYFLRVQWSYLF</sequence>
<dbReference type="InParanoid" id="A0A669DWH4"/>
<dbReference type="Proteomes" id="UP000005207">
    <property type="component" value="Linkage group LG23"/>
</dbReference>
<dbReference type="GO" id="GO:0005506">
    <property type="term" value="F:iron ion binding"/>
    <property type="evidence" value="ECO:0007669"/>
    <property type="project" value="InterPro"/>
</dbReference>
<organism evidence="4 5">
    <name type="scientific">Oreochromis niloticus</name>
    <name type="common">Nile tilapia</name>
    <name type="synonym">Tilapia nilotica</name>
    <dbReference type="NCBI Taxonomy" id="8128"/>
    <lineage>
        <taxon>Eukaryota</taxon>
        <taxon>Metazoa</taxon>
        <taxon>Chordata</taxon>
        <taxon>Craniata</taxon>
        <taxon>Vertebrata</taxon>
        <taxon>Euteleostomi</taxon>
        <taxon>Actinopterygii</taxon>
        <taxon>Neopterygii</taxon>
        <taxon>Teleostei</taxon>
        <taxon>Neoteleostei</taxon>
        <taxon>Acanthomorphata</taxon>
        <taxon>Ovalentaria</taxon>
        <taxon>Cichlomorphae</taxon>
        <taxon>Cichliformes</taxon>
        <taxon>Cichlidae</taxon>
        <taxon>African cichlids</taxon>
        <taxon>Pseudocrenilabrinae</taxon>
        <taxon>Oreochromini</taxon>
        <taxon>Oreochromis</taxon>
    </lineage>
</organism>
<evidence type="ECO:0000256" key="1">
    <source>
        <dbReference type="ARBA" id="ARBA00010617"/>
    </source>
</evidence>
<accession>A0A669DWH4</accession>
<keyword evidence="3" id="KW-0408">Iron</keyword>
<name>A0A669DWH4_ORENI</name>
<dbReference type="PANTHER" id="PTHR24300:SF301">
    <property type="entry name" value="CYP2J25 PROTEIN-RELATED"/>
    <property type="match status" value="1"/>
</dbReference>
<dbReference type="SUPFAM" id="SSF48264">
    <property type="entry name" value="Cytochrome P450"/>
    <property type="match status" value="1"/>
</dbReference>
<dbReference type="InterPro" id="IPR001128">
    <property type="entry name" value="Cyt_P450"/>
</dbReference>
<dbReference type="InterPro" id="IPR036396">
    <property type="entry name" value="Cyt_P450_sf"/>
</dbReference>
<dbReference type="Gene3D" id="1.10.630.10">
    <property type="entry name" value="Cytochrome P450"/>
    <property type="match status" value="1"/>
</dbReference>
<comment type="similarity">
    <text evidence="1">Belongs to the cytochrome P450 family.</text>
</comment>
<evidence type="ECO:0000313" key="5">
    <source>
        <dbReference type="Proteomes" id="UP000005207"/>
    </source>
</evidence>
<reference evidence="5" key="1">
    <citation type="submission" date="2012-01" db="EMBL/GenBank/DDBJ databases">
        <title>The Genome Sequence of Oreochromis niloticus (Nile Tilapia).</title>
        <authorList>
            <consortium name="Broad Institute Genome Assembly Team"/>
            <consortium name="Broad Institute Sequencing Platform"/>
            <person name="Di Palma F."/>
            <person name="Johnson J."/>
            <person name="Lander E.S."/>
            <person name="Lindblad-Toh K."/>
        </authorList>
    </citation>
    <scope>NUCLEOTIDE SEQUENCE [LARGE SCALE GENOMIC DNA]</scope>
</reference>
<dbReference type="PANTHER" id="PTHR24300">
    <property type="entry name" value="CYTOCHROME P450 508A4-RELATED"/>
    <property type="match status" value="1"/>
</dbReference>
<dbReference type="AlphaFoldDB" id="A0A669DWH4"/>